<keyword evidence="3" id="KW-1185">Reference proteome</keyword>
<dbReference type="AlphaFoldDB" id="A0A6A6NMP0"/>
<name>A0A6A6NMP0_9PEZI</name>
<dbReference type="Proteomes" id="UP000799766">
    <property type="component" value="Unassembled WGS sequence"/>
</dbReference>
<proteinExistence type="predicted"/>
<accession>A0A6A6NMP0</accession>
<feature type="signal peptide" evidence="1">
    <location>
        <begin position="1"/>
        <end position="23"/>
    </location>
</feature>
<organism evidence="2 3">
    <name type="scientific">Lineolata rhizophorae</name>
    <dbReference type="NCBI Taxonomy" id="578093"/>
    <lineage>
        <taxon>Eukaryota</taxon>
        <taxon>Fungi</taxon>
        <taxon>Dikarya</taxon>
        <taxon>Ascomycota</taxon>
        <taxon>Pezizomycotina</taxon>
        <taxon>Dothideomycetes</taxon>
        <taxon>Dothideomycetes incertae sedis</taxon>
        <taxon>Lineolatales</taxon>
        <taxon>Lineolataceae</taxon>
        <taxon>Lineolata</taxon>
    </lineage>
</organism>
<protein>
    <submittedName>
        <fullName evidence="2">Uncharacterized protein</fullName>
    </submittedName>
</protein>
<dbReference type="EMBL" id="MU001702">
    <property type="protein sequence ID" value="KAF2452919.1"/>
    <property type="molecule type" value="Genomic_DNA"/>
</dbReference>
<evidence type="ECO:0000313" key="3">
    <source>
        <dbReference type="Proteomes" id="UP000799766"/>
    </source>
</evidence>
<keyword evidence="1" id="KW-0732">Signal</keyword>
<evidence type="ECO:0000313" key="2">
    <source>
        <dbReference type="EMBL" id="KAF2452919.1"/>
    </source>
</evidence>
<evidence type="ECO:0000256" key="1">
    <source>
        <dbReference type="SAM" id="SignalP"/>
    </source>
</evidence>
<reference evidence="2" key="1">
    <citation type="journal article" date="2020" name="Stud. Mycol.">
        <title>101 Dothideomycetes genomes: a test case for predicting lifestyles and emergence of pathogens.</title>
        <authorList>
            <person name="Haridas S."/>
            <person name="Albert R."/>
            <person name="Binder M."/>
            <person name="Bloem J."/>
            <person name="Labutti K."/>
            <person name="Salamov A."/>
            <person name="Andreopoulos B."/>
            <person name="Baker S."/>
            <person name="Barry K."/>
            <person name="Bills G."/>
            <person name="Bluhm B."/>
            <person name="Cannon C."/>
            <person name="Castanera R."/>
            <person name="Culley D."/>
            <person name="Daum C."/>
            <person name="Ezra D."/>
            <person name="Gonzalez J."/>
            <person name="Henrissat B."/>
            <person name="Kuo A."/>
            <person name="Liang C."/>
            <person name="Lipzen A."/>
            <person name="Lutzoni F."/>
            <person name="Magnuson J."/>
            <person name="Mondo S."/>
            <person name="Nolan M."/>
            <person name="Ohm R."/>
            <person name="Pangilinan J."/>
            <person name="Park H.-J."/>
            <person name="Ramirez L."/>
            <person name="Alfaro M."/>
            <person name="Sun H."/>
            <person name="Tritt A."/>
            <person name="Yoshinaga Y."/>
            <person name="Zwiers L.-H."/>
            <person name="Turgeon B."/>
            <person name="Goodwin S."/>
            <person name="Spatafora J."/>
            <person name="Crous P."/>
            <person name="Grigoriev I."/>
        </authorList>
    </citation>
    <scope>NUCLEOTIDE SEQUENCE</scope>
    <source>
        <strain evidence="2">ATCC 16933</strain>
    </source>
</reference>
<feature type="chain" id="PRO_5025543951" evidence="1">
    <location>
        <begin position="24"/>
        <end position="76"/>
    </location>
</feature>
<gene>
    <name evidence="2" type="ORF">BDY21DRAFT_357899</name>
</gene>
<sequence length="76" mass="7778">MSGSSLARAAAVSLSIIAAVTLGCRLLREASASVASELRDERVEEEGEEGAGVRSCVSGGACSAWLEEPDGIRLGR</sequence>